<reference evidence="25" key="1">
    <citation type="submission" date="2020-05" db="EMBL/GenBank/DDBJ databases">
        <title>Phylogenomic resolution of chytrid fungi.</title>
        <authorList>
            <person name="Stajich J.E."/>
            <person name="Amses K."/>
            <person name="Simmons R."/>
            <person name="Seto K."/>
            <person name="Myers J."/>
            <person name="Bonds A."/>
            <person name="Quandt C.A."/>
            <person name="Barry K."/>
            <person name="Liu P."/>
            <person name="Grigoriev I."/>
            <person name="Longcore J.E."/>
            <person name="James T.Y."/>
        </authorList>
    </citation>
    <scope>NUCLEOTIDE SEQUENCE</scope>
    <source>
        <strain evidence="25">JEL0513</strain>
    </source>
</reference>
<keyword evidence="26" id="KW-1185">Reference proteome</keyword>
<evidence type="ECO:0000256" key="16">
    <source>
        <dbReference type="ARBA" id="ARBA00023277"/>
    </source>
</evidence>
<evidence type="ECO:0000256" key="4">
    <source>
        <dbReference type="ARBA" id="ARBA00009225"/>
    </source>
</evidence>
<dbReference type="Gene3D" id="2.30.40.10">
    <property type="entry name" value="Urease, subunit C, domain 1"/>
    <property type="match status" value="1"/>
</dbReference>
<dbReference type="Pfam" id="PF01979">
    <property type="entry name" value="Amidohydro_1"/>
    <property type="match status" value="1"/>
</dbReference>
<keyword evidence="13" id="KW-0378">Hydrolase</keyword>
<comment type="similarity">
    <text evidence="5">Belongs to the metallo-dependent hydrolases superfamily. NagA family.</text>
</comment>
<dbReference type="GO" id="GO:0019262">
    <property type="term" value="P:N-acetylneuraminate catabolic process"/>
    <property type="evidence" value="ECO:0007669"/>
    <property type="project" value="UniProtKB-ARBA"/>
</dbReference>
<proteinExistence type="inferred from homology"/>
<dbReference type="GO" id="GO:0008448">
    <property type="term" value="F:N-acetylglucosamine-6-phosphate deacetylase activity"/>
    <property type="evidence" value="ECO:0007669"/>
    <property type="project" value="UniProtKB-EC"/>
</dbReference>
<evidence type="ECO:0000256" key="10">
    <source>
        <dbReference type="ARBA" id="ARBA00022723"/>
    </source>
</evidence>
<dbReference type="GO" id="GO:0005829">
    <property type="term" value="C:cytosol"/>
    <property type="evidence" value="ECO:0007669"/>
    <property type="project" value="TreeGrafter"/>
</dbReference>
<evidence type="ECO:0000313" key="26">
    <source>
        <dbReference type="Proteomes" id="UP001211907"/>
    </source>
</evidence>
<keyword evidence="11" id="KW-0547">Nucleotide-binding</keyword>
<dbReference type="GO" id="GO:0005524">
    <property type="term" value="F:ATP binding"/>
    <property type="evidence" value="ECO:0007669"/>
    <property type="project" value="UniProtKB-KW"/>
</dbReference>
<keyword evidence="12" id="KW-0418">Kinase</keyword>
<dbReference type="CDD" id="cd24018">
    <property type="entry name" value="ASKHA_NBD_HK_fungi"/>
    <property type="match status" value="1"/>
</dbReference>
<comment type="catalytic activity">
    <reaction evidence="17">
        <text>a D-hexose + ATP = a D-hexose 6-phosphate + ADP + H(+)</text>
        <dbReference type="Rhea" id="RHEA:22740"/>
        <dbReference type="ChEBI" id="CHEBI:4194"/>
        <dbReference type="ChEBI" id="CHEBI:15378"/>
        <dbReference type="ChEBI" id="CHEBI:30616"/>
        <dbReference type="ChEBI" id="CHEBI:229467"/>
        <dbReference type="ChEBI" id="CHEBI:456216"/>
        <dbReference type="EC" id="2.7.1.1"/>
    </reaction>
    <physiologicalReaction direction="left-to-right" evidence="17">
        <dbReference type="Rhea" id="RHEA:22741"/>
    </physiologicalReaction>
</comment>
<protein>
    <recommendedName>
        <fullName evidence="8">N-acetylglucosamine-6-phosphate deacetylase</fullName>
        <ecNumber evidence="7">2.7.1.1</ecNumber>
        <ecNumber evidence="6">3.5.1.25</ecNumber>
    </recommendedName>
</protein>
<dbReference type="Pfam" id="PF03727">
    <property type="entry name" value="Hexokinase_2"/>
    <property type="match status" value="1"/>
</dbReference>
<evidence type="ECO:0000313" key="25">
    <source>
        <dbReference type="EMBL" id="KAJ3114881.1"/>
    </source>
</evidence>
<dbReference type="FunFam" id="3.30.420.40:FF:000805">
    <property type="entry name" value="Hexokinase-2"/>
    <property type="match status" value="1"/>
</dbReference>
<dbReference type="EC" id="2.7.1.1" evidence="7"/>
<dbReference type="EMBL" id="JADGJH010001333">
    <property type="protein sequence ID" value="KAJ3114881.1"/>
    <property type="molecule type" value="Genomic_DNA"/>
</dbReference>
<feature type="domain" description="Hexokinase C-terminal" evidence="24">
    <location>
        <begin position="831"/>
        <end position="1067"/>
    </location>
</feature>
<comment type="catalytic activity">
    <reaction evidence="20">
        <text>D-glucose + ATP = D-glucose 6-phosphate + ADP + H(+)</text>
        <dbReference type="Rhea" id="RHEA:17825"/>
        <dbReference type="ChEBI" id="CHEBI:4167"/>
        <dbReference type="ChEBI" id="CHEBI:15378"/>
        <dbReference type="ChEBI" id="CHEBI:30616"/>
        <dbReference type="ChEBI" id="CHEBI:61548"/>
        <dbReference type="ChEBI" id="CHEBI:456216"/>
        <dbReference type="EC" id="2.7.1.1"/>
    </reaction>
    <physiologicalReaction direction="left-to-right" evidence="20">
        <dbReference type="Rhea" id="RHEA:17826"/>
    </physiologicalReaction>
</comment>
<evidence type="ECO:0000256" key="12">
    <source>
        <dbReference type="ARBA" id="ARBA00022777"/>
    </source>
</evidence>
<evidence type="ECO:0000256" key="17">
    <source>
        <dbReference type="ARBA" id="ARBA00044613"/>
    </source>
</evidence>
<dbReference type="GO" id="GO:0005536">
    <property type="term" value="F:D-glucose binding"/>
    <property type="evidence" value="ECO:0007669"/>
    <property type="project" value="InterPro"/>
</dbReference>
<evidence type="ECO:0000256" key="18">
    <source>
        <dbReference type="ARBA" id="ARBA00047647"/>
    </source>
</evidence>
<dbReference type="InterPro" id="IPR001312">
    <property type="entry name" value="Hexokinase"/>
</dbReference>
<keyword evidence="15" id="KW-0324">Glycolysis</keyword>
<evidence type="ECO:0000256" key="19">
    <source>
        <dbReference type="ARBA" id="ARBA00047905"/>
    </source>
</evidence>
<feature type="domain" description="Hexokinase N-terminal" evidence="22">
    <location>
        <begin position="623"/>
        <end position="825"/>
    </location>
</feature>
<dbReference type="PROSITE" id="PS51748">
    <property type="entry name" value="HEXOKINASE_2"/>
    <property type="match status" value="1"/>
</dbReference>
<dbReference type="GO" id="GO:0006044">
    <property type="term" value="P:N-acetylglucosamine metabolic process"/>
    <property type="evidence" value="ECO:0007669"/>
    <property type="project" value="InterPro"/>
</dbReference>
<dbReference type="Gene3D" id="3.30.420.40">
    <property type="match status" value="1"/>
</dbReference>
<dbReference type="GO" id="GO:0106279">
    <property type="term" value="P:negative regulation of UDP-N-acetylglucosamine biosynthetic process"/>
    <property type="evidence" value="ECO:0007669"/>
    <property type="project" value="UniProtKB-ARBA"/>
</dbReference>
<evidence type="ECO:0000256" key="11">
    <source>
        <dbReference type="ARBA" id="ARBA00022741"/>
    </source>
</evidence>
<evidence type="ECO:0000256" key="21">
    <source>
        <dbReference type="SAM" id="MobiDB-lite"/>
    </source>
</evidence>
<feature type="compositionally biased region" description="Basic residues" evidence="21">
    <location>
        <begin position="30"/>
        <end position="41"/>
    </location>
</feature>
<evidence type="ECO:0000256" key="5">
    <source>
        <dbReference type="ARBA" id="ARBA00010716"/>
    </source>
</evidence>
<evidence type="ECO:0000256" key="7">
    <source>
        <dbReference type="ARBA" id="ARBA00012324"/>
    </source>
</evidence>
<evidence type="ECO:0000256" key="8">
    <source>
        <dbReference type="ARBA" id="ARBA00018029"/>
    </source>
</evidence>
<dbReference type="GO" id="GO:0006096">
    <property type="term" value="P:glycolytic process"/>
    <property type="evidence" value="ECO:0007669"/>
    <property type="project" value="UniProtKB-KW"/>
</dbReference>
<dbReference type="PRINTS" id="PR00475">
    <property type="entry name" value="HEXOKINASE"/>
</dbReference>
<comment type="caution">
    <text evidence="25">The sequence shown here is derived from an EMBL/GenBank/DDBJ whole genome shotgun (WGS) entry which is preliminary data.</text>
</comment>
<dbReference type="SUPFAM" id="SSF53067">
    <property type="entry name" value="Actin-like ATPase domain"/>
    <property type="match status" value="2"/>
</dbReference>
<keyword evidence="10" id="KW-0479">Metal-binding</keyword>
<dbReference type="InterPro" id="IPR032466">
    <property type="entry name" value="Metal_Hydrolase"/>
</dbReference>
<dbReference type="InterPro" id="IPR003764">
    <property type="entry name" value="GlcNAc_6-P_deAcase"/>
</dbReference>
<dbReference type="InterPro" id="IPR043129">
    <property type="entry name" value="ATPase_NBD"/>
</dbReference>
<dbReference type="Proteomes" id="UP001211907">
    <property type="component" value="Unassembled WGS sequence"/>
</dbReference>
<evidence type="ECO:0000256" key="9">
    <source>
        <dbReference type="ARBA" id="ARBA00022679"/>
    </source>
</evidence>
<evidence type="ECO:0000256" key="14">
    <source>
        <dbReference type="ARBA" id="ARBA00022840"/>
    </source>
</evidence>
<comment type="catalytic activity">
    <reaction evidence="18">
        <text>N-acetyl-D-glucosamine 6-phosphate + H2O = D-glucosamine 6-phosphate + acetate</text>
        <dbReference type="Rhea" id="RHEA:22936"/>
        <dbReference type="ChEBI" id="CHEBI:15377"/>
        <dbReference type="ChEBI" id="CHEBI:30089"/>
        <dbReference type="ChEBI" id="CHEBI:57513"/>
        <dbReference type="ChEBI" id="CHEBI:58725"/>
        <dbReference type="EC" id="3.5.1.25"/>
    </reaction>
</comment>
<evidence type="ECO:0000256" key="6">
    <source>
        <dbReference type="ARBA" id="ARBA00011899"/>
    </source>
</evidence>
<sequence length="1070" mass="115790">MTALSSQANLSSLNIATGTTSTTNINTGKSKAKKTKSKTKSSKSTSQTVSPTSNYNTTDDNTTAEAEKMREFFRGIKRDSVLVSATADYSAHQPSFGFLTRHRLNAVLPVIPSRPRLLTDAIYSAKARPLQHPHSIEITLDLLRAQDTAVVESPTSSSFSDHHTSPKITKFTNCDVLRNGKIVKDETLWVRGGKIVDPASLFYGSFDGPDEVVNLGEKKSLIVPGFLDLQINGYFGCDFADTENIDKNIDKVAKGLVKYGVTSFCPTLVSSHPETYHKVLPIISHKRGNFSGRAEVLGAHIEGPFLAEARKGAHDVKTLRSAPNGYADLLECYGPTFEEKGAVIILTIAPELEGLHACIHDLRKRSDITVSLGHTEASYKDAEAAVAAGATMVTHLFNAMEAFHHRDPGPVGLIGCSLQNSAVEKPYYGIIADGVHADPSSVRIAYVAHPEGCILVTDAIAAAGIEGDNFMLGTMRVRRKSSVEVVIDGTDTLAGSVATMPTCIRNLVRFTGCTLAQAINAATMHPAKSIGITDRKGTLMPGTDADFVILDGFDALDSSTQTKRTLKLAGIAICSAAFTVYAATVINNVIKENNYNDHQKITVAATIGSSAAINDSTPSPETLDRLSSMFTINSDKLNQIVRHFVSEMKKGLDSDKSGLLMIPSHVVNLPNGKEHGSFLALDLGGTNFRVCEVLLDGHSGARVRQSKHTVTDEQKALPGDQLFDFFAQCVKNFLIEGLASPTTNPLAEIAKRHWRLGFTFSFATNQVAIAEGYLILWNKGFSNSGVIGANVVQLLEAALKRAGLASITVTALVNDTIGTLVSHAYVQQSTRVGVILGTGTNCAYVEKIENVTKYKNTNPNVKEMLVNTEWGAFDDEQVVVPRNKYDVKVDRSMNGMGKYTFEKLISGMYLGEIVRFVLVDLVKTGEIFSAGASPELKMPHSFETAFMSRIERDHTLDLSDTRTVLEDMLKIRRTTLADRRLVKSLCELVGKRSARLSAAGIAAVVTKMNKLDGCTVGIDGSLFELYPHYSNRMRDALREILGLSAEYIILEQARDGSGQGAALIAALAEK</sequence>
<dbReference type="PANTHER" id="PTHR19443">
    <property type="entry name" value="HEXOKINASE"/>
    <property type="match status" value="1"/>
</dbReference>
<dbReference type="Gene3D" id="3.20.20.140">
    <property type="entry name" value="Metal-dependent hydrolases"/>
    <property type="match status" value="1"/>
</dbReference>
<dbReference type="InterPro" id="IPR022672">
    <property type="entry name" value="Hexokinase_N"/>
</dbReference>
<feature type="compositionally biased region" description="Low complexity" evidence="21">
    <location>
        <begin position="42"/>
        <end position="63"/>
    </location>
</feature>
<keyword evidence="14" id="KW-0067">ATP-binding</keyword>
<comment type="similarity">
    <text evidence="4">Belongs to the hexokinase family.</text>
</comment>
<dbReference type="SUPFAM" id="SSF51556">
    <property type="entry name" value="Metallo-dependent hydrolases"/>
    <property type="match status" value="1"/>
</dbReference>
<comment type="pathway">
    <text evidence="2">Carbohydrate degradation; glycolysis; D-glyceraldehyde 3-phosphate and glycerone phosphate from D-glucose: step 1/4.</text>
</comment>
<dbReference type="CDD" id="cd00854">
    <property type="entry name" value="NagA"/>
    <property type="match status" value="1"/>
</dbReference>
<dbReference type="GO" id="GO:0005739">
    <property type="term" value="C:mitochondrion"/>
    <property type="evidence" value="ECO:0007669"/>
    <property type="project" value="TreeGrafter"/>
</dbReference>
<keyword evidence="16" id="KW-0119">Carbohydrate metabolism</keyword>
<dbReference type="GO" id="GO:0008865">
    <property type="term" value="F:fructokinase activity"/>
    <property type="evidence" value="ECO:0007669"/>
    <property type="project" value="TreeGrafter"/>
</dbReference>
<gene>
    <name evidence="25" type="primary">HXK1_1</name>
    <name evidence="25" type="ORF">HK100_001530</name>
</gene>
<evidence type="ECO:0000256" key="13">
    <source>
        <dbReference type="ARBA" id="ARBA00022801"/>
    </source>
</evidence>
<evidence type="ECO:0000256" key="2">
    <source>
        <dbReference type="ARBA" id="ARBA00004888"/>
    </source>
</evidence>
<evidence type="ECO:0000259" key="24">
    <source>
        <dbReference type="Pfam" id="PF03727"/>
    </source>
</evidence>
<evidence type="ECO:0000259" key="22">
    <source>
        <dbReference type="Pfam" id="PF00349"/>
    </source>
</evidence>
<dbReference type="PANTHER" id="PTHR19443:SF16">
    <property type="entry name" value="HEXOKINASE TYPE 1-RELATED"/>
    <property type="match status" value="1"/>
</dbReference>
<evidence type="ECO:0000256" key="15">
    <source>
        <dbReference type="ARBA" id="ARBA00023152"/>
    </source>
</evidence>
<comment type="catalytic activity">
    <reaction evidence="19">
        <text>D-fructose + ATP = D-fructose 6-phosphate + ADP + H(+)</text>
        <dbReference type="Rhea" id="RHEA:16125"/>
        <dbReference type="ChEBI" id="CHEBI:15378"/>
        <dbReference type="ChEBI" id="CHEBI:30616"/>
        <dbReference type="ChEBI" id="CHEBI:37721"/>
        <dbReference type="ChEBI" id="CHEBI:61527"/>
        <dbReference type="ChEBI" id="CHEBI:456216"/>
        <dbReference type="EC" id="2.7.1.1"/>
    </reaction>
    <physiologicalReaction direction="left-to-right" evidence="19">
        <dbReference type="Rhea" id="RHEA:16126"/>
    </physiologicalReaction>
</comment>
<evidence type="ECO:0000256" key="1">
    <source>
        <dbReference type="ARBA" id="ARBA00001968"/>
    </source>
</evidence>
<accession>A0AAD5XBS0</accession>
<dbReference type="GO" id="GO:0001678">
    <property type="term" value="P:intracellular glucose homeostasis"/>
    <property type="evidence" value="ECO:0007669"/>
    <property type="project" value="InterPro"/>
</dbReference>
<dbReference type="InterPro" id="IPR011059">
    <property type="entry name" value="Metal-dep_hydrolase_composite"/>
</dbReference>
<evidence type="ECO:0000256" key="20">
    <source>
        <dbReference type="ARBA" id="ARBA00048160"/>
    </source>
</evidence>
<dbReference type="InterPro" id="IPR006680">
    <property type="entry name" value="Amidohydro-rel"/>
</dbReference>
<dbReference type="GO" id="GO:0004340">
    <property type="term" value="F:glucokinase activity"/>
    <property type="evidence" value="ECO:0007669"/>
    <property type="project" value="TreeGrafter"/>
</dbReference>
<dbReference type="InterPro" id="IPR022673">
    <property type="entry name" value="Hexokinase_C"/>
</dbReference>
<feature type="region of interest" description="Disordered" evidence="21">
    <location>
        <begin position="1"/>
        <end position="63"/>
    </location>
</feature>
<dbReference type="GO" id="GO:0046872">
    <property type="term" value="F:metal ion binding"/>
    <property type="evidence" value="ECO:0007669"/>
    <property type="project" value="UniProtKB-KW"/>
</dbReference>
<organism evidence="25 26">
    <name type="scientific">Physocladia obscura</name>
    <dbReference type="NCBI Taxonomy" id="109957"/>
    <lineage>
        <taxon>Eukaryota</taxon>
        <taxon>Fungi</taxon>
        <taxon>Fungi incertae sedis</taxon>
        <taxon>Chytridiomycota</taxon>
        <taxon>Chytridiomycota incertae sedis</taxon>
        <taxon>Chytridiomycetes</taxon>
        <taxon>Chytridiales</taxon>
        <taxon>Chytriomycetaceae</taxon>
        <taxon>Physocladia</taxon>
    </lineage>
</organism>
<keyword evidence="9" id="KW-0808">Transferase</keyword>
<dbReference type="FunFam" id="3.20.20.140:FF:000023">
    <property type="entry name" value="N-acetylglucosamine-6-phosphate deacetylase"/>
    <property type="match status" value="1"/>
</dbReference>
<comment type="pathway">
    <text evidence="3">Carbohydrate metabolism; hexose metabolism.</text>
</comment>
<dbReference type="FunFam" id="3.40.367.20:FF:000020">
    <property type="entry name" value="Hexokinase-1"/>
    <property type="match status" value="1"/>
</dbReference>
<dbReference type="EC" id="3.5.1.25" evidence="6"/>
<dbReference type="Gene3D" id="3.40.367.20">
    <property type="match status" value="1"/>
</dbReference>
<evidence type="ECO:0000259" key="23">
    <source>
        <dbReference type="Pfam" id="PF01979"/>
    </source>
</evidence>
<dbReference type="GO" id="GO:0006006">
    <property type="term" value="P:glucose metabolic process"/>
    <property type="evidence" value="ECO:0007669"/>
    <property type="project" value="UniProtKB-ARBA"/>
</dbReference>
<dbReference type="NCBIfam" id="TIGR00221">
    <property type="entry name" value="nagA"/>
    <property type="match status" value="1"/>
</dbReference>
<name>A0AAD5XBS0_9FUNG</name>
<dbReference type="AlphaFoldDB" id="A0AAD5XBS0"/>
<comment type="cofactor">
    <cofactor evidence="1">
        <name>a divalent metal cation</name>
        <dbReference type="ChEBI" id="CHEBI:60240"/>
    </cofactor>
</comment>
<dbReference type="Pfam" id="PF00349">
    <property type="entry name" value="Hexokinase_1"/>
    <property type="match status" value="1"/>
</dbReference>
<feature type="domain" description="Amidohydrolase-related" evidence="23">
    <location>
        <begin position="222"/>
        <end position="557"/>
    </location>
</feature>
<feature type="compositionally biased region" description="Low complexity" evidence="21">
    <location>
        <begin position="1"/>
        <end position="29"/>
    </location>
</feature>
<evidence type="ECO:0000256" key="3">
    <source>
        <dbReference type="ARBA" id="ARBA00005028"/>
    </source>
</evidence>